<dbReference type="Proteomes" id="UP001328107">
    <property type="component" value="Unassembled WGS sequence"/>
</dbReference>
<dbReference type="EMBL" id="BTRK01000006">
    <property type="protein sequence ID" value="GMR61958.1"/>
    <property type="molecule type" value="Genomic_DNA"/>
</dbReference>
<accession>A0AAN5DEY5</accession>
<evidence type="ECO:0000313" key="3">
    <source>
        <dbReference type="Proteomes" id="UP001328107"/>
    </source>
</evidence>
<name>A0AAN5DEY5_9BILA</name>
<keyword evidence="3" id="KW-1185">Reference proteome</keyword>
<evidence type="ECO:0000256" key="1">
    <source>
        <dbReference type="SAM" id="MobiDB-lite"/>
    </source>
</evidence>
<evidence type="ECO:0000313" key="2">
    <source>
        <dbReference type="EMBL" id="GMR61958.1"/>
    </source>
</evidence>
<feature type="region of interest" description="Disordered" evidence="1">
    <location>
        <begin position="100"/>
        <end position="128"/>
    </location>
</feature>
<sequence length="156" mass="18125">CLLLPRFPRTRLRFVHCRSISHICFLSVSHLCRTTALQPTCFFTDRMSRFCSCFRNLVGSKLDTKQAGNEQEAMLTEQEKKEQKRIEDLKNLKEEIRAESERVMREEAEDRARSEAGLPPREHPEIDPVAPFLRPLIKRKAQSQIVFSSTLIAHSK</sequence>
<reference evidence="3" key="1">
    <citation type="submission" date="2022-10" db="EMBL/GenBank/DDBJ databases">
        <title>Genome assembly of Pristionchus species.</title>
        <authorList>
            <person name="Yoshida K."/>
            <person name="Sommer R.J."/>
        </authorList>
    </citation>
    <scope>NUCLEOTIDE SEQUENCE [LARGE SCALE GENOMIC DNA]</scope>
    <source>
        <strain evidence="3">RS5460</strain>
    </source>
</reference>
<feature type="compositionally biased region" description="Basic and acidic residues" evidence="1">
    <location>
        <begin position="100"/>
        <end position="126"/>
    </location>
</feature>
<protein>
    <submittedName>
        <fullName evidence="2">Uncharacterized protein</fullName>
    </submittedName>
</protein>
<organism evidence="2 3">
    <name type="scientific">Pristionchus mayeri</name>
    <dbReference type="NCBI Taxonomy" id="1317129"/>
    <lineage>
        <taxon>Eukaryota</taxon>
        <taxon>Metazoa</taxon>
        <taxon>Ecdysozoa</taxon>
        <taxon>Nematoda</taxon>
        <taxon>Chromadorea</taxon>
        <taxon>Rhabditida</taxon>
        <taxon>Rhabditina</taxon>
        <taxon>Diplogasteromorpha</taxon>
        <taxon>Diplogasteroidea</taxon>
        <taxon>Neodiplogasteridae</taxon>
        <taxon>Pristionchus</taxon>
    </lineage>
</organism>
<dbReference type="AlphaFoldDB" id="A0AAN5DEY5"/>
<feature type="non-terminal residue" evidence="2">
    <location>
        <position position="1"/>
    </location>
</feature>
<comment type="caution">
    <text evidence="2">The sequence shown here is derived from an EMBL/GenBank/DDBJ whole genome shotgun (WGS) entry which is preliminary data.</text>
</comment>
<gene>
    <name evidence="2" type="ORF">PMAYCL1PPCAC_32153</name>
</gene>
<proteinExistence type="predicted"/>